<name>A0A4V3XB66_9APHY</name>
<gene>
    <name evidence="1" type="ORF">EW026_g1783</name>
</gene>
<protein>
    <submittedName>
        <fullName evidence="1">Uncharacterized protein</fullName>
    </submittedName>
</protein>
<organism evidence="1 2">
    <name type="scientific">Hermanssonia centrifuga</name>
    <dbReference type="NCBI Taxonomy" id="98765"/>
    <lineage>
        <taxon>Eukaryota</taxon>
        <taxon>Fungi</taxon>
        <taxon>Dikarya</taxon>
        <taxon>Basidiomycota</taxon>
        <taxon>Agaricomycotina</taxon>
        <taxon>Agaricomycetes</taxon>
        <taxon>Polyporales</taxon>
        <taxon>Meruliaceae</taxon>
        <taxon>Hermanssonia</taxon>
    </lineage>
</organism>
<proteinExistence type="predicted"/>
<evidence type="ECO:0000313" key="1">
    <source>
        <dbReference type="EMBL" id="THH00803.1"/>
    </source>
</evidence>
<dbReference type="Proteomes" id="UP000309038">
    <property type="component" value="Unassembled WGS sequence"/>
</dbReference>
<reference evidence="1 2" key="1">
    <citation type="submission" date="2019-02" db="EMBL/GenBank/DDBJ databases">
        <title>Genome sequencing of the rare red list fungi Phlebia centrifuga.</title>
        <authorList>
            <person name="Buettner E."/>
            <person name="Kellner H."/>
        </authorList>
    </citation>
    <scope>NUCLEOTIDE SEQUENCE [LARGE SCALE GENOMIC DNA]</scope>
    <source>
        <strain evidence="1 2">DSM 108282</strain>
    </source>
</reference>
<dbReference type="AlphaFoldDB" id="A0A4V3XB66"/>
<keyword evidence="2" id="KW-1185">Reference proteome</keyword>
<dbReference type="EMBL" id="SGPJ01000040">
    <property type="protein sequence ID" value="THH00803.1"/>
    <property type="molecule type" value="Genomic_DNA"/>
</dbReference>
<evidence type="ECO:0000313" key="2">
    <source>
        <dbReference type="Proteomes" id="UP000309038"/>
    </source>
</evidence>
<accession>A0A4V3XB66</accession>
<sequence>MNQLRHKACNFANDHHVFAFDYLQQMYREGKTVHLIHSKVDEFNGVALKQAQTEPEPVSKRGPVTVQLVEKGGHMFVQTNPEQTARTVWNALYHIKNAYLPKEPVQRLVQTGTQEQGNTNSVQMMKARL</sequence>
<comment type="caution">
    <text evidence="1">The sequence shown here is derived from an EMBL/GenBank/DDBJ whole genome shotgun (WGS) entry which is preliminary data.</text>
</comment>